<dbReference type="InterPro" id="IPR001214">
    <property type="entry name" value="SET_dom"/>
</dbReference>
<dbReference type="Pfam" id="PF00856">
    <property type="entry name" value="SET"/>
    <property type="match status" value="1"/>
</dbReference>
<keyword evidence="3" id="KW-1185">Reference proteome</keyword>
<reference evidence="4" key="2">
    <citation type="submission" date="2020-04" db="EMBL/GenBank/DDBJ databases">
        <authorList>
            <consortium name="NCBI Genome Project"/>
        </authorList>
    </citation>
    <scope>NUCLEOTIDE SEQUENCE</scope>
    <source>
        <strain evidence="4">CBS 781.70</strain>
    </source>
</reference>
<dbReference type="AlphaFoldDB" id="A0A6G1GA66"/>
<dbReference type="InterPro" id="IPR046341">
    <property type="entry name" value="SET_dom_sf"/>
</dbReference>
<dbReference type="PROSITE" id="PS50280">
    <property type="entry name" value="SET"/>
    <property type="match status" value="1"/>
</dbReference>
<dbReference type="InterPro" id="IPR050869">
    <property type="entry name" value="H3K4_H4K5_MeTrfase"/>
</dbReference>
<dbReference type="Proteomes" id="UP000504638">
    <property type="component" value="Unplaced"/>
</dbReference>
<dbReference type="GeneID" id="54421645"/>
<dbReference type="PANTHER" id="PTHR12197">
    <property type="entry name" value="HISTONE-LYSINE N-METHYLTRANSFERASE SMYD"/>
    <property type="match status" value="1"/>
</dbReference>
<dbReference type="Gene3D" id="2.170.270.10">
    <property type="entry name" value="SET domain"/>
    <property type="match status" value="1"/>
</dbReference>
<evidence type="ECO:0000259" key="1">
    <source>
        <dbReference type="PROSITE" id="PS50280"/>
    </source>
</evidence>
<accession>A0A6G1GA66</accession>
<dbReference type="PANTHER" id="PTHR12197:SF273">
    <property type="entry name" value="MYND-TYPE ZINC FINGER PROTEIN SAMB"/>
    <property type="match status" value="1"/>
</dbReference>
<dbReference type="EMBL" id="ML975152">
    <property type="protein sequence ID" value="KAF1814892.1"/>
    <property type="molecule type" value="Genomic_DNA"/>
</dbReference>
<evidence type="ECO:0000313" key="2">
    <source>
        <dbReference type="EMBL" id="KAF1814892.1"/>
    </source>
</evidence>
<evidence type="ECO:0000313" key="4">
    <source>
        <dbReference type="RefSeq" id="XP_033536523.1"/>
    </source>
</evidence>
<evidence type="ECO:0000313" key="3">
    <source>
        <dbReference type="Proteomes" id="UP000504638"/>
    </source>
</evidence>
<dbReference type="SUPFAM" id="SSF82199">
    <property type="entry name" value="SET domain"/>
    <property type="match status" value="1"/>
</dbReference>
<dbReference type="RefSeq" id="XP_033536523.1">
    <property type="nucleotide sequence ID" value="XM_033681075.1"/>
</dbReference>
<protein>
    <recommendedName>
        <fullName evidence="1">SET domain-containing protein</fullName>
    </recommendedName>
</protein>
<gene>
    <name evidence="2 4" type="ORF">P152DRAFT_471551</name>
</gene>
<name>A0A6G1GA66_9PEZI</name>
<feature type="domain" description="SET" evidence="1">
    <location>
        <begin position="191"/>
        <end position="495"/>
    </location>
</feature>
<dbReference type="GO" id="GO:0005634">
    <property type="term" value="C:nucleus"/>
    <property type="evidence" value="ECO:0007669"/>
    <property type="project" value="TreeGrafter"/>
</dbReference>
<sequence length="531" mass="59436">MAVQDIQRLVSQNPYSIQNRLQLAAAYGTANFPDLKAGEAYKALLLTDEILDDCAEFHDPVLSASYADLNGHVDGSERDVHEAVKRWKQTALIALVESLLSCGCIQSAVEYAQRLPLSELPRALEDETLRILNTHGINAESIEAIDQHALDKIPDQGYARREIYPWNHFEENRFEEENLQQLNNLISIVAPRLEVRATTLPILLEGSNLEQLSEQLGVFAKEDIQPGDTILEEVSLLTANGRLYGEYCDACSAPLPPLDKKNPSHVAGAVECEDCQEIFCSQTCKDLAMESYHPALCDTATSALAKDAPAKQAPDALYALLLLRTLAMAETQGKHPLALDELRWIWGDFTNHGTPTAVDSDPPRTLPWSFKWNVVIPLNMLEKMDVNIFDTRSSEEDDESGSENPGRYDIWVFNTLYAKFRGTASARLGPDGRPEVGAVHPLWCLANHSCDPNVEWNWLGKMTFQVREQMAKWAGKSERSIAGLRKGDEVFGYYCDVRLNVQERREWAKGALGGPCRCPRCSWEEHIPLEE</sequence>
<proteinExistence type="predicted"/>
<reference evidence="4" key="3">
    <citation type="submission" date="2025-04" db="UniProtKB">
        <authorList>
            <consortium name="RefSeq"/>
        </authorList>
    </citation>
    <scope>IDENTIFICATION</scope>
    <source>
        <strain evidence="4">CBS 781.70</strain>
    </source>
</reference>
<dbReference type="OrthoDB" id="438641at2759"/>
<organism evidence="2">
    <name type="scientific">Eremomyces bilateralis CBS 781.70</name>
    <dbReference type="NCBI Taxonomy" id="1392243"/>
    <lineage>
        <taxon>Eukaryota</taxon>
        <taxon>Fungi</taxon>
        <taxon>Dikarya</taxon>
        <taxon>Ascomycota</taxon>
        <taxon>Pezizomycotina</taxon>
        <taxon>Dothideomycetes</taxon>
        <taxon>Dothideomycetes incertae sedis</taxon>
        <taxon>Eremomycetales</taxon>
        <taxon>Eremomycetaceae</taxon>
        <taxon>Eremomyces</taxon>
    </lineage>
</organism>
<reference evidence="2 4" key="1">
    <citation type="submission" date="2020-01" db="EMBL/GenBank/DDBJ databases">
        <authorList>
            <consortium name="DOE Joint Genome Institute"/>
            <person name="Haridas S."/>
            <person name="Albert R."/>
            <person name="Binder M."/>
            <person name="Bloem J."/>
            <person name="Labutti K."/>
            <person name="Salamov A."/>
            <person name="Andreopoulos B."/>
            <person name="Baker S.E."/>
            <person name="Barry K."/>
            <person name="Bills G."/>
            <person name="Bluhm B.H."/>
            <person name="Cannon C."/>
            <person name="Castanera R."/>
            <person name="Culley D.E."/>
            <person name="Daum C."/>
            <person name="Ezra D."/>
            <person name="Gonzalez J.B."/>
            <person name="Henrissat B."/>
            <person name="Kuo A."/>
            <person name="Liang C."/>
            <person name="Lipzen A."/>
            <person name="Lutzoni F."/>
            <person name="Magnuson J."/>
            <person name="Mondo S."/>
            <person name="Nolan M."/>
            <person name="Ohm R."/>
            <person name="Pangilinan J."/>
            <person name="Park H.-J."/>
            <person name="Ramirez L."/>
            <person name="Alfaro M."/>
            <person name="Sun H."/>
            <person name="Tritt A."/>
            <person name="Yoshinaga Y."/>
            <person name="Zwiers L.-H."/>
            <person name="Turgeon B.G."/>
            <person name="Goodwin S.B."/>
            <person name="Spatafora J.W."/>
            <person name="Crous P.W."/>
            <person name="Grigoriev I.V."/>
        </authorList>
    </citation>
    <scope>NUCLEOTIDE SEQUENCE</scope>
    <source>
        <strain evidence="2 4">CBS 781.70</strain>
    </source>
</reference>